<dbReference type="PRINTS" id="PR00411">
    <property type="entry name" value="PNDRDTASEI"/>
</dbReference>
<keyword evidence="5 10" id="KW-0560">Oxidoreductase</keyword>
<dbReference type="EMBL" id="CADCUN010000171">
    <property type="protein sequence ID" value="CAA9391592.1"/>
    <property type="molecule type" value="Genomic_DNA"/>
</dbReference>
<organism evidence="13">
    <name type="scientific">uncultured Nocardioides sp</name>
    <dbReference type="NCBI Taxonomy" id="198441"/>
    <lineage>
        <taxon>Bacteria</taxon>
        <taxon>Bacillati</taxon>
        <taxon>Actinomycetota</taxon>
        <taxon>Actinomycetes</taxon>
        <taxon>Propionibacteriales</taxon>
        <taxon>Nocardioidaceae</taxon>
        <taxon>Nocardioides</taxon>
        <taxon>environmental samples</taxon>
    </lineage>
</organism>
<feature type="binding site" evidence="8">
    <location>
        <begin position="182"/>
        <end position="189"/>
    </location>
    <ligand>
        <name>NAD(+)</name>
        <dbReference type="ChEBI" id="CHEBI:57540"/>
    </ligand>
</feature>
<dbReference type="PRINTS" id="PR00368">
    <property type="entry name" value="FADPNR"/>
</dbReference>
<keyword evidence="6" id="KW-1015">Disulfide bond</keyword>
<dbReference type="InterPro" id="IPR023753">
    <property type="entry name" value="FAD/NAD-binding_dom"/>
</dbReference>
<dbReference type="InterPro" id="IPR016156">
    <property type="entry name" value="FAD/NAD-linked_Rdtase_dimer_sf"/>
</dbReference>
<feature type="disulfide bond" description="Redox-active" evidence="9">
    <location>
        <begin position="48"/>
        <end position="53"/>
    </location>
</feature>
<dbReference type="SUPFAM" id="SSF55424">
    <property type="entry name" value="FAD/NAD-linked reductases, dimerisation (C-terminal) domain"/>
    <property type="match status" value="1"/>
</dbReference>
<dbReference type="GO" id="GO:0016668">
    <property type="term" value="F:oxidoreductase activity, acting on a sulfur group of donors, NAD(P) as acceptor"/>
    <property type="evidence" value="ECO:0007669"/>
    <property type="project" value="InterPro"/>
</dbReference>
<protein>
    <submittedName>
        <fullName evidence="13">Mercuric ion reductase</fullName>
        <ecNumber evidence="13">1.16.1.1</ecNumber>
    </submittedName>
</protein>
<comment type="similarity">
    <text evidence="1 10">Belongs to the class-I pyridine nucleotide-disulfide oxidoreductase family.</text>
</comment>
<evidence type="ECO:0000256" key="7">
    <source>
        <dbReference type="ARBA" id="ARBA00023284"/>
    </source>
</evidence>
<evidence type="ECO:0000256" key="2">
    <source>
        <dbReference type="ARBA" id="ARBA00022630"/>
    </source>
</evidence>
<evidence type="ECO:0000256" key="4">
    <source>
        <dbReference type="ARBA" id="ARBA00022857"/>
    </source>
</evidence>
<dbReference type="Pfam" id="PF07992">
    <property type="entry name" value="Pyr_redox_2"/>
    <property type="match status" value="1"/>
</dbReference>
<feature type="domain" description="Pyridine nucleotide-disulphide oxidoreductase dimerisation" evidence="11">
    <location>
        <begin position="345"/>
        <end position="449"/>
    </location>
</feature>
<proteinExistence type="inferred from homology"/>
<feature type="binding site" evidence="8">
    <location>
        <position position="205"/>
    </location>
    <ligand>
        <name>NAD(+)</name>
        <dbReference type="ChEBI" id="CHEBI:57540"/>
    </ligand>
</feature>
<accession>A0A6J4NLJ5</accession>
<evidence type="ECO:0000259" key="12">
    <source>
        <dbReference type="Pfam" id="PF07992"/>
    </source>
</evidence>
<evidence type="ECO:0000256" key="1">
    <source>
        <dbReference type="ARBA" id="ARBA00007532"/>
    </source>
</evidence>
<evidence type="ECO:0000259" key="11">
    <source>
        <dbReference type="Pfam" id="PF02852"/>
    </source>
</evidence>
<gene>
    <name evidence="13" type="ORF">AVDCRST_MAG60-1574</name>
</gene>
<feature type="binding site" evidence="8">
    <location>
        <position position="269"/>
    </location>
    <ligand>
        <name>NAD(+)</name>
        <dbReference type="ChEBI" id="CHEBI:57540"/>
    </ligand>
</feature>
<feature type="binding site" evidence="8">
    <location>
        <position position="310"/>
    </location>
    <ligand>
        <name>FAD</name>
        <dbReference type="ChEBI" id="CHEBI:57692"/>
    </ligand>
</feature>
<sequence>MNATDVDTEPWDLVVIGGGTAGIVGARTAARFGARVLLIERDRTGGDCLWTGCVPSKALLAAADVAARARAGSRFGVEVSGVSIDFTAVMEHVRGAIAHIAPVDSAESLEADGVTVWHGTAEFTAPDRLVVGERRVAFVQALLATGAAPAEPPIPGLDETPHLTSESVWHLDRLPEHLVVLGGGSIGCELGQAFARLGSRVTIVEGGRRLLPREDQDAACVVADSLDADGAEVSTGVEVTAVGQEDGRPCLELADGRTIRATHLLVAIGRTPRTQGLGLDRAGVETDDHGFVRVDEHLRTSNHRVWAAGDLTGHPQFTHTAGVHGSLAASNAVLGVRRTVDLSAVPRVTYTQPEVAAVGVSTESPPEGMRTLTWRHTHVDRAVTEQDTSGFTRLTVDRRGRIVGATITGPRAGESIGELTLAISQGLRTRDLAGVTHPYPTWNDGLWQAAIADLRDQLDRPVPRRLLSTLVRGRRRWLARDA</sequence>
<dbReference type="InterPro" id="IPR012999">
    <property type="entry name" value="Pyr_OxRdtase_I_AS"/>
</dbReference>
<dbReference type="Gene3D" id="3.50.50.60">
    <property type="entry name" value="FAD/NAD(P)-binding domain"/>
    <property type="match status" value="2"/>
</dbReference>
<evidence type="ECO:0000256" key="3">
    <source>
        <dbReference type="ARBA" id="ARBA00022827"/>
    </source>
</evidence>
<keyword evidence="8" id="KW-0547">Nucleotide-binding</keyword>
<dbReference type="InterPro" id="IPR004099">
    <property type="entry name" value="Pyr_nucl-diS_OxRdtase_dimer"/>
</dbReference>
<comment type="cofactor">
    <cofactor evidence="8">
        <name>FAD</name>
        <dbReference type="ChEBI" id="CHEBI:57692"/>
    </cofactor>
    <text evidence="8">Binds 1 FAD per subunit.</text>
</comment>
<keyword evidence="8" id="KW-0520">NAD</keyword>
<evidence type="ECO:0000256" key="10">
    <source>
        <dbReference type="RuleBase" id="RU003691"/>
    </source>
</evidence>
<evidence type="ECO:0000256" key="9">
    <source>
        <dbReference type="PIRSR" id="PIRSR000350-4"/>
    </source>
</evidence>
<dbReference type="PIRSF" id="PIRSF000350">
    <property type="entry name" value="Mercury_reductase_MerA"/>
    <property type="match status" value="1"/>
</dbReference>
<dbReference type="GO" id="GO:0050660">
    <property type="term" value="F:flavin adenine dinucleotide binding"/>
    <property type="evidence" value="ECO:0007669"/>
    <property type="project" value="TreeGrafter"/>
</dbReference>
<evidence type="ECO:0000256" key="5">
    <source>
        <dbReference type="ARBA" id="ARBA00023002"/>
    </source>
</evidence>
<dbReference type="AlphaFoldDB" id="A0A6J4NLJ5"/>
<feature type="binding site" evidence="8">
    <location>
        <position position="57"/>
    </location>
    <ligand>
        <name>FAD</name>
        <dbReference type="ChEBI" id="CHEBI:57692"/>
    </ligand>
</feature>
<evidence type="ECO:0000256" key="8">
    <source>
        <dbReference type="PIRSR" id="PIRSR000350-3"/>
    </source>
</evidence>
<dbReference type="GO" id="GO:0016152">
    <property type="term" value="F:mercury (II) reductase (NADP+) activity"/>
    <property type="evidence" value="ECO:0007669"/>
    <property type="project" value="UniProtKB-EC"/>
</dbReference>
<name>A0A6J4NLJ5_9ACTN</name>
<keyword evidence="4" id="KW-0521">NADP</keyword>
<dbReference type="PANTHER" id="PTHR43014:SF2">
    <property type="entry name" value="MERCURIC REDUCTASE"/>
    <property type="match status" value="1"/>
</dbReference>
<dbReference type="GO" id="GO:0003955">
    <property type="term" value="F:NAD(P)H dehydrogenase (quinone) activity"/>
    <property type="evidence" value="ECO:0007669"/>
    <property type="project" value="TreeGrafter"/>
</dbReference>
<keyword evidence="2 10" id="KW-0285">Flavoprotein</keyword>
<dbReference type="PROSITE" id="PS00076">
    <property type="entry name" value="PYRIDINE_REDOX_1"/>
    <property type="match status" value="1"/>
</dbReference>
<dbReference type="InterPro" id="IPR036188">
    <property type="entry name" value="FAD/NAD-bd_sf"/>
</dbReference>
<dbReference type="Pfam" id="PF02852">
    <property type="entry name" value="Pyr_redox_dim"/>
    <property type="match status" value="1"/>
</dbReference>
<keyword evidence="7 10" id="KW-0676">Redox-active center</keyword>
<dbReference type="Gene3D" id="3.30.390.30">
    <property type="match status" value="1"/>
</dbReference>
<dbReference type="PANTHER" id="PTHR43014">
    <property type="entry name" value="MERCURIC REDUCTASE"/>
    <property type="match status" value="1"/>
</dbReference>
<dbReference type="EC" id="1.16.1.1" evidence="13"/>
<keyword evidence="3 8" id="KW-0274">FAD</keyword>
<dbReference type="SUPFAM" id="SSF51905">
    <property type="entry name" value="FAD/NAD(P)-binding domain"/>
    <property type="match status" value="1"/>
</dbReference>
<feature type="domain" description="FAD/NAD(P)-binding" evidence="12">
    <location>
        <begin position="12"/>
        <end position="325"/>
    </location>
</feature>
<evidence type="ECO:0000313" key="13">
    <source>
        <dbReference type="EMBL" id="CAA9391592.1"/>
    </source>
</evidence>
<evidence type="ECO:0000256" key="6">
    <source>
        <dbReference type="ARBA" id="ARBA00023157"/>
    </source>
</evidence>
<reference evidence="13" key="1">
    <citation type="submission" date="2020-02" db="EMBL/GenBank/DDBJ databases">
        <authorList>
            <person name="Meier V. D."/>
        </authorList>
    </citation>
    <scope>NUCLEOTIDE SEQUENCE</scope>
    <source>
        <strain evidence="13">AVDCRST_MAG60</strain>
    </source>
</reference>
<dbReference type="InterPro" id="IPR001100">
    <property type="entry name" value="Pyr_nuc-diS_OxRdtase"/>
</dbReference>